<gene>
    <name evidence="3" type="ORF">BCR42DRAFT_321867</name>
</gene>
<protein>
    <submittedName>
        <fullName evidence="3">Brl1/Brr6 domain-containing protein</fullName>
    </submittedName>
</protein>
<dbReference type="AlphaFoldDB" id="A0A1X2IQ43"/>
<proteinExistence type="predicted"/>
<dbReference type="PANTHER" id="PTHR28136:SF1">
    <property type="entry name" value="NUCLEUS EXPORT PROTEIN BRL1"/>
    <property type="match status" value="1"/>
</dbReference>
<dbReference type="GO" id="GO:0055088">
    <property type="term" value="P:lipid homeostasis"/>
    <property type="evidence" value="ECO:0007669"/>
    <property type="project" value="InterPro"/>
</dbReference>
<keyword evidence="1" id="KW-0812">Transmembrane</keyword>
<dbReference type="GO" id="GO:0031965">
    <property type="term" value="C:nuclear membrane"/>
    <property type="evidence" value="ECO:0007669"/>
    <property type="project" value="InterPro"/>
</dbReference>
<sequence>IIGYIQLTCSIVILSTLSYILFQLLWTLQQDFQIKADQYTTELIQEIQSCAHQYQINMCHPETRVPALDQKCDYWLMCSNRIPSHVTK</sequence>
<feature type="non-terminal residue" evidence="3">
    <location>
        <position position="1"/>
    </location>
</feature>
<dbReference type="Proteomes" id="UP000193560">
    <property type="component" value="Unassembled WGS sequence"/>
</dbReference>
<dbReference type="PANTHER" id="PTHR28136">
    <property type="entry name" value="NUCLEUS EXPORT PROTEIN BRR6"/>
    <property type="match status" value="1"/>
</dbReference>
<keyword evidence="4" id="KW-1185">Reference proteome</keyword>
<name>A0A1X2IQ43_9FUNG</name>
<keyword evidence="1" id="KW-1133">Transmembrane helix</keyword>
<feature type="transmembrane region" description="Helical" evidence="1">
    <location>
        <begin position="7"/>
        <end position="26"/>
    </location>
</feature>
<feature type="domain" description="Brl1/Brr6" evidence="2">
    <location>
        <begin position="1"/>
        <end position="88"/>
    </location>
</feature>
<dbReference type="OrthoDB" id="5961at2759"/>
<dbReference type="GO" id="GO:0006998">
    <property type="term" value="P:nuclear envelope organization"/>
    <property type="evidence" value="ECO:0007669"/>
    <property type="project" value="InterPro"/>
</dbReference>
<reference evidence="3 4" key="1">
    <citation type="submission" date="2016-07" db="EMBL/GenBank/DDBJ databases">
        <title>Pervasive Adenine N6-methylation of Active Genes in Fungi.</title>
        <authorList>
            <consortium name="DOE Joint Genome Institute"/>
            <person name="Mondo S.J."/>
            <person name="Dannebaum R.O."/>
            <person name="Kuo R.C."/>
            <person name="Labutti K."/>
            <person name="Haridas S."/>
            <person name="Kuo A."/>
            <person name="Salamov A."/>
            <person name="Ahrendt S.R."/>
            <person name="Lipzen A."/>
            <person name="Sullivan W."/>
            <person name="Andreopoulos W.B."/>
            <person name="Clum A."/>
            <person name="Lindquist E."/>
            <person name="Daum C."/>
            <person name="Ramamoorthy G.K."/>
            <person name="Gryganskyi A."/>
            <person name="Culley D."/>
            <person name="Magnuson J.K."/>
            <person name="James T.Y."/>
            <person name="O'Malley M.A."/>
            <person name="Stajich J.E."/>
            <person name="Spatafora J.W."/>
            <person name="Visel A."/>
            <person name="Grigoriev I.V."/>
        </authorList>
    </citation>
    <scope>NUCLEOTIDE SEQUENCE [LARGE SCALE GENOMIC DNA]</scope>
    <source>
        <strain evidence="3 4">NRRL 1336</strain>
    </source>
</reference>
<evidence type="ECO:0000259" key="2">
    <source>
        <dbReference type="SMART" id="SM01042"/>
    </source>
</evidence>
<keyword evidence="1" id="KW-0472">Membrane</keyword>
<evidence type="ECO:0000313" key="3">
    <source>
        <dbReference type="EMBL" id="ORZ20399.1"/>
    </source>
</evidence>
<comment type="caution">
    <text evidence="3">The sequence shown here is derived from an EMBL/GenBank/DDBJ whole genome shotgun (WGS) entry which is preliminary data.</text>
</comment>
<dbReference type="SMART" id="SM01042">
    <property type="entry name" value="Brr6_like_C_C"/>
    <property type="match status" value="1"/>
</dbReference>
<dbReference type="InterPro" id="IPR040202">
    <property type="entry name" value="Brl1/Brr6"/>
</dbReference>
<dbReference type="InterPro" id="IPR018767">
    <property type="entry name" value="Brl1/Brr6_dom"/>
</dbReference>
<dbReference type="EMBL" id="MCGE01000006">
    <property type="protein sequence ID" value="ORZ20399.1"/>
    <property type="molecule type" value="Genomic_DNA"/>
</dbReference>
<evidence type="ECO:0000313" key="4">
    <source>
        <dbReference type="Proteomes" id="UP000193560"/>
    </source>
</evidence>
<accession>A0A1X2IQ43</accession>
<evidence type="ECO:0000256" key="1">
    <source>
        <dbReference type="SAM" id="Phobius"/>
    </source>
</evidence>
<dbReference type="Pfam" id="PF10104">
    <property type="entry name" value="Brr6_like_C_C"/>
    <property type="match status" value="1"/>
</dbReference>
<organism evidence="3 4">
    <name type="scientific">Absidia repens</name>
    <dbReference type="NCBI Taxonomy" id="90262"/>
    <lineage>
        <taxon>Eukaryota</taxon>
        <taxon>Fungi</taxon>
        <taxon>Fungi incertae sedis</taxon>
        <taxon>Mucoromycota</taxon>
        <taxon>Mucoromycotina</taxon>
        <taxon>Mucoromycetes</taxon>
        <taxon>Mucorales</taxon>
        <taxon>Cunninghamellaceae</taxon>
        <taxon>Absidia</taxon>
    </lineage>
</organism>